<keyword evidence="9 11" id="KW-0472">Membrane</keyword>
<dbReference type="Pfam" id="PF03412">
    <property type="entry name" value="Peptidase_C39"/>
    <property type="match status" value="1"/>
</dbReference>
<dbReference type="InterPro" id="IPR017871">
    <property type="entry name" value="ABC_transporter-like_CS"/>
</dbReference>
<evidence type="ECO:0000256" key="2">
    <source>
        <dbReference type="ARBA" id="ARBA00022448"/>
    </source>
</evidence>
<feature type="transmembrane region" description="Helical" evidence="11">
    <location>
        <begin position="203"/>
        <end position="221"/>
    </location>
</feature>
<dbReference type="CDD" id="cd02418">
    <property type="entry name" value="Peptidase_C39B"/>
    <property type="match status" value="1"/>
</dbReference>
<proteinExistence type="predicted"/>
<geneLocation type="plasmid" evidence="16">
    <name>pb3-10</name>
</geneLocation>
<keyword evidence="5" id="KW-0547">Nucleotide-binding</keyword>
<dbReference type="InterPro" id="IPR011527">
    <property type="entry name" value="ABC1_TM_dom"/>
</dbReference>
<name>A0A5P2GD00_9BACT</name>
<dbReference type="GO" id="GO:0005886">
    <property type="term" value="C:plasma membrane"/>
    <property type="evidence" value="ECO:0007669"/>
    <property type="project" value="UniProtKB-SubCell"/>
</dbReference>
<comment type="subcellular location">
    <subcellularLocation>
        <location evidence="1">Cell membrane</location>
        <topology evidence="1">Multi-pass membrane protein</topology>
    </subcellularLocation>
</comment>
<evidence type="ECO:0000256" key="4">
    <source>
        <dbReference type="ARBA" id="ARBA00022692"/>
    </source>
</evidence>
<keyword evidence="15" id="KW-0614">Plasmid</keyword>
<evidence type="ECO:0000256" key="6">
    <source>
        <dbReference type="ARBA" id="ARBA00022840"/>
    </source>
</evidence>
<keyword evidence="7" id="KW-0653">Protein transport</keyword>
<protein>
    <submittedName>
        <fullName evidence="15">Peptidase domain-containing ABC transporter</fullName>
    </submittedName>
</protein>
<evidence type="ECO:0000256" key="1">
    <source>
        <dbReference type="ARBA" id="ARBA00004651"/>
    </source>
</evidence>
<dbReference type="PROSITE" id="PS00211">
    <property type="entry name" value="ABC_TRANSPORTER_1"/>
    <property type="match status" value="1"/>
</dbReference>
<dbReference type="InterPro" id="IPR027417">
    <property type="entry name" value="P-loop_NTPase"/>
</dbReference>
<reference evidence="15 16" key="1">
    <citation type="submission" date="2019-09" db="EMBL/GenBank/DDBJ databases">
        <title>Complete genome sequence of Arachidicoccus sp. B3-10 isolated from apple orchard soil.</title>
        <authorList>
            <person name="Kim H.S."/>
            <person name="Han K.-I."/>
            <person name="Suh M.K."/>
            <person name="Lee K.C."/>
            <person name="Eom M.K."/>
            <person name="Kim J.-S."/>
            <person name="Kang S.W."/>
            <person name="Sin Y."/>
            <person name="Lee J.-S."/>
        </authorList>
    </citation>
    <scope>NUCLEOTIDE SEQUENCE [LARGE SCALE GENOMIC DNA]</scope>
    <source>
        <strain evidence="15 16">B3-10</strain>
        <plasmid evidence="16">pb3-10</plasmid>
    </source>
</reference>
<keyword evidence="3" id="KW-1003">Cell membrane</keyword>
<dbReference type="OrthoDB" id="9760358at2"/>
<dbReference type="PANTHER" id="PTHR24221">
    <property type="entry name" value="ATP-BINDING CASSETTE SUB-FAMILY B"/>
    <property type="match status" value="1"/>
</dbReference>
<evidence type="ECO:0000256" key="3">
    <source>
        <dbReference type="ARBA" id="ARBA00022475"/>
    </source>
</evidence>
<dbReference type="GO" id="GO:0015031">
    <property type="term" value="P:protein transport"/>
    <property type="evidence" value="ECO:0007669"/>
    <property type="project" value="UniProtKB-KW"/>
</dbReference>
<feature type="domain" description="ABC transporter" evidence="12">
    <location>
        <begin position="484"/>
        <end position="720"/>
    </location>
</feature>
<feature type="transmembrane region" description="Helical" evidence="11">
    <location>
        <begin position="277"/>
        <end position="299"/>
    </location>
</feature>
<dbReference type="SUPFAM" id="SSF90123">
    <property type="entry name" value="ABC transporter transmembrane region"/>
    <property type="match status" value="1"/>
</dbReference>
<evidence type="ECO:0000256" key="11">
    <source>
        <dbReference type="SAM" id="Phobius"/>
    </source>
</evidence>
<keyword evidence="6" id="KW-0067">ATP-binding</keyword>
<dbReference type="SUPFAM" id="SSF52540">
    <property type="entry name" value="P-loop containing nucleoside triphosphate hydrolases"/>
    <property type="match status" value="1"/>
</dbReference>
<dbReference type="Gene3D" id="1.20.1560.10">
    <property type="entry name" value="ABC transporter type 1, transmembrane domain"/>
    <property type="match status" value="1"/>
</dbReference>
<feature type="domain" description="Peptidase C39" evidence="14">
    <location>
        <begin position="9"/>
        <end position="128"/>
    </location>
</feature>
<dbReference type="GO" id="GO:0016887">
    <property type="term" value="F:ATP hydrolysis activity"/>
    <property type="evidence" value="ECO:0007669"/>
    <property type="project" value="InterPro"/>
</dbReference>
<dbReference type="EMBL" id="CP044017">
    <property type="protein sequence ID" value="QES91063.1"/>
    <property type="molecule type" value="Genomic_DNA"/>
</dbReference>
<evidence type="ECO:0000259" key="12">
    <source>
        <dbReference type="PROSITE" id="PS50893"/>
    </source>
</evidence>
<evidence type="ECO:0000256" key="8">
    <source>
        <dbReference type="ARBA" id="ARBA00022989"/>
    </source>
</evidence>
<dbReference type="PROSITE" id="PS50929">
    <property type="entry name" value="ABC_TM1F"/>
    <property type="match status" value="1"/>
</dbReference>
<evidence type="ECO:0000256" key="9">
    <source>
        <dbReference type="ARBA" id="ARBA00023136"/>
    </source>
</evidence>
<dbReference type="GO" id="GO:0034040">
    <property type="term" value="F:ATPase-coupled lipid transmembrane transporter activity"/>
    <property type="evidence" value="ECO:0007669"/>
    <property type="project" value="TreeGrafter"/>
</dbReference>
<dbReference type="GO" id="GO:0043213">
    <property type="term" value="P:bacteriocin transport"/>
    <property type="evidence" value="ECO:0007669"/>
    <property type="project" value="UniProtKB-KW"/>
</dbReference>
<evidence type="ECO:0000256" key="5">
    <source>
        <dbReference type="ARBA" id="ARBA00022741"/>
    </source>
</evidence>
<dbReference type="Proteomes" id="UP000292424">
    <property type="component" value="Plasmid pB3-10"/>
</dbReference>
<keyword evidence="2" id="KW-0813">Transport</keyword>
<evidence type="ECO:0000313" key="16">
    <source>
        <dbReference type="Proteomes" id="UP000292424"/>
    </source>
</evidence>
<dbReference type="InterPro" id="IPR003593">
    <property type="entry name" value="AAA+_ATPase"/>
</dbReference>
<evidence type="ECO:0000259" key="13">
    <source>
        <dbReference type="PROSITE" id="PS50929"/>
    </source>
</evidence>
<dbReference type="GO" id="GO:0008233">
    <property type="term" value="F:peptidase activity"/>
    <property type="evidence" value="ECO:0007669"/>
    <property type="project" value="InterPro"/>
</dbReference>
<dbReference type="Gene3D" id="3.90.70.10">
    <property type="entry name" value="Cysteine proteinases"/>
    <property type="match status" value="1"/>
</dbReference>
<dbReference type="CDD" id="cd18571">
    <property type="entry name" value="ABC_6TM_peptidase_like"/>
    <property type="match status" value="1"/>
</dbReference>
<feature type="domain" description="ABC transmembrane type-1" evidence="13">
    <location>
        <begin position="170"/>
        <end position="449"/>
    </location>
</feature>
<keyword evidence="10" id="KW-0080">Bacteriocin transport</keyword>
<evidence type="ECO:0000256" key="7">
    <source>
        <dbReference type="ARBA" id="ARBA00022927"/>
    </source>
</evidence>
<dbReference type="FunFam" id="3.40.50.300:FF:000299">
    <property type="entry name" value="ABC transporter ATP-binding protein/permease"/>
    <property type="match status" value="1"/>
</dbReference>
<sequence length="726" mass="82931">MQILPFFSQHDSIDCGPTCLKMIAKYYGKEYALEYLRDLCFINKEGVSLLNINDAAESLGFRTMMAYLHLDQLTNDSPLPCILHWNQNHFVVLYKIKNKFVIGDPAHGIIKVDKNTFLSSWISTSADKGTVLLLEPTTNFYLNKDKKENKTRFSFLIQYLKPFRNYIFQIFLGMLATSFISLLFPFLTQLLIDEGVENKNKSIIILVLLSQLLLFIGNMVIDIIRGWLILHINTRISLNIISDFLIKLLKLPIKFFDTKAVGDISQRINDYHRIESFLSGNMLSSIFSILNILVFSIIIAFYNWIIFWVFIIASIIGIIWILLFQKKRKELDYKRFSSNRENQDKLYEMITGMQEIKLYGSETPKRLEWERIQVRYFNLNIKSLTLEQFQQSGFIFFTTLKNIIISFIAANEAVDGSISLGMLLSISYIIGQTNGPIEQLISFIKSAQDARLSMDRLQEIHEKEEEDNSSSKNPNSQIINHDEIKIKNVAYQYGGPKSPFVLRNICVTIPKGKITAIVGTSGSGKSTLMKLLLGFYSPIEGEILIGNKNLKHISPKLWRQEYGTVMQDGYIFFDTIAKNIALDGKEINDFRMQQAVKIANIKDFIESLPLGYTTKIGASGIGISGGERQRILMARAIYKNPNYLFFDEATSSLDATNENIIMSNLSRFFEGRTVIIIAHRLSTVKNADQIIVLEDGNIAEIGTHDTLTKLKGKYFELVKNQLELGQ</sequence>
<dbReference type="GO" id="GO:0140359">
    <property type="term" value="F:ABC-type transporter activity"/>
    <property type="evidence" value="ECO:0007669"/>
    <property type="project" value="InterPro"/>
</dbReference>
<dbReference type="Gene3D" id="3.40.50.300">
    <property type="entry name" value="P-loop containing nucleotide triphosphate hydrolases"/>
    <property type="match status" value="1"/>
</dbReference>
<dbReference type="SMART" id="SM00382">
    <property type="entry name" value="AAA"/>
    <property type="match status" value="1"/>
</dbReference>
<feature type="transmembrane region" description="Helical" evidence="11">
    <location>
        <begin position="166"/>
        <end position="191"/>
    </location>
</feature>
<keyword evidence="8 11" id="KW-1133">Transmembrane helix</keyword>
<dbReference type="Pfam" id="PF00005">
    <property type="entry name" value="ABC_tran"/>
    <property type="match status" value="1"/>
</dbReference>
<dbReference type="PANTHER" id="PTHR24221:SF654">
    <property type="entry name" value="ATP-BINDING CASSETTE SUB-FAMILY B MEMBER 6"/>
    <property type="match status" value="1"/>
</dbReference>
<dbReference type="InterPro" id="IPR039421">
    <property type="entry name" value="Type_1_exporter"/>
</dbReference>
<dbReference type="RefSeq" id="WP_131332056.1">
    <property type="nucleotide sequence ID" value="NZ_CP044017.1"/>
</dbReference>
<keyword evidence="4 11" id="KW-0812">Transmembrane</keyword>
<feature type="transmembrane region" description="Helical" evidence="11">
    <location>
        <begin position="305"/>
        <end position="324"/>
    </location>
</feature>
<dbReference type="PROSITE" id="PS50893">
    <property type="entry name" value="ABC_TRANSPORTER_2"/>
    <property type="match status" value="1"/>
</dbReference>
<dbReference type="Pfam" id="PF00664">
    <property type="entry name" value="ABC_membrane"/>
    <property type="match status" value="1"/>
</dbReference>
<dbReference type="PROSITE" id="PS50990">
    <property type="entry name" value="PEPTIDASE_C39"/>
    <property type="match status" value="1"/>
</dbReference>
<evidence type="ECO:0000313" key="15">
    <source>
        <dbReference type="EMBL" id="QES91063.1"/>
    </source>
</evidence>
<dbReference type="KEGG" id="arac:E0W69_020330"/>
<dbReference type="InterPro" id="IPR036640">
    <property type="entry name" value="ABC1_TM_sf"/>
</dbReference>
<keyword evidence="16" id="KW-1185">Reference proteome</keyword>
<dbReference type="GO" id="GO:0006508">
    <property type="term" value="P:proteolysis"/>
    <property type="evidence" value="ECO:0007669"/>
    <property type="project" value="InterPro"/>
</dbReference>
<organism evidence="15 16">
    <name type="scientific">Rhizosphaericola mali</name>
    <dbReference type="NCBI Taxonomy" id="2545455"/>
    <lineage>
        <taxon>Bacteria</taxon>
        <taxon>Pseudomonadati</taxon>
        <taxon>Bacteroidota</taxon>
        <taxon>Chitinophagia</taxon>
        <taxon>Chitinophagales</taxon>
        <taxon>Chitinophagaceae</taxon>
        <taxon>Rhizosphaericola</taxon>
    </lineage>
</organism>
<evidence type="ECO:0000256" key="10">
    <source>
        <dbReference type="ARBA" id="ARBA00043264"/>
    </source>
</evidence>
<dbReference type="GO" id="GO:0005524">
    <property type="term" value="F:ATP binding"/>
    <property type="evidence" value="ECO:0007669"/>
    <property type="project" value="UniProtKB-KW"/>
</dbReference>
<dbReference type="InterPro" id="IPR005074">
    <property type="entry name" value="Peptidase_C39"/>
</dbReference>
<accession>A0A5P2GD00</accession>
<evidence type="ECO:0000259" key="14">
    <source>
        <dbReference type="PROSITE" id="PS50990"/>
    </source>
</evidence>
<dbReference type="InterPro" id="IPR003439">
    <property type="entry name" value="ABC_transporter-like_ATP-bd"/>
</dbReference>
<gene>
    <name evidence="15" type="ORF">E0W69_020330</name>
</gene>
<dbReference type="AlphaFoldDB" id="A0A5P2GD00"/>